<name>T1F6K5_HELRO</name>
<dbReference type="AlphaFoldDB" id="T1F6K5"/>
<dbReference type="CTD" id="20204454"/>
<reference evidence="3" key="3">
    <citation type="submission" date="2015-06" db="UniProtKB">
        <authorList>
            <consortium name="EnsemblMetazoa"/>
        </authorList>
    </citation>
    <scope>IDENTIFICATION</scope>
</reference>
<organism evidence="3 4">
    <name type="scientific">Helobdella robusta</name>
    <name type="common">Californian leech</name>
    <dbReference type="NCBI Taxonomy" id="6412"/>
    <lineage>
        <taxon>Eukaryota</taxon>
        <taxon>Metazoa</taxon>
        <taxon>Spiralia</taxon>
        <taxon>Lophotrochozoa</taxon>
        <taxon>Annelida</taxon>
        <taxon>Clitellata</taxon>
        <taxon>Hirudinea</taxon>
        <taxon>Rhynchobdellida</taxon>
        <taxon>Glossiphoniidae</taxon>
        <taxon>Helobdella</taxon>
    </lineage>
</organism>
<evidence type="ECO:0000256" key="1">
    <source>
        <dbReference type="SAM" id="MobiDB-lite"/>
    </source>
</evidence>
<dbReference type="RefSeq" id="XP_009018055.1">
    <property type="nucleotide sequence ID" value="XM_009019807.1"/>
</dbReference>
<proteinExistence type="predicted"/>
<evidence type="ECO:0000313" key="4">
    <source>
        <dbReference type="Proteomes" id="UP000015101"/>
    </source>
</evidence>
<dbReference type="HOGENOM" id="CLU_765663_0_0_1"/>
<accession>T1F6K5</accession>
<evidence type="ECO:0000313" key="3">
    <source>
        <dbReference type="EnsemblMetazoa" id="HelroP173207"/>
    </source>
</evidence>
<dbReference type="EMBL" id="KB096551">
    <property type="protein sequence ID" value="ESO04119.1"/>
    <property type="molecule type" value="Genomic_DNA"/>
</dbReference>
<dbReference type="InParanoid" id="T1F6K5"/>
<dbReference type="EnsemblMetazoa" id="HelroT173207">
    <property type="protein sequence ID" value="HelroP173207"/>
    <property type="gene ID" value="HelroG173207"/>
</dbReference>
<sequence>MKHSKDESCHENITFPFDSGDPILHVKILSVHGDAYLHVAKQQMTHEDRWDRFFHLKNLLANDKRTKELVTYMRLKKYFNESDHDYGKTTLQLTQQIVATPPLCLDFYTGFLSSEQPIPASLLCFLSLRAGIESNPDPKIWMCLACNMKRPNFQSLKIVRPTLTVITSIITALTVLEFDWFYGAGYSSSAAINHEKSRSQRSSYNPTKQSQRAKPSQSGPTTQVLTFNFSILQFLTIPNLVLLRDVNAHDELWLALKFRKFPKRGSGVERLPEDVINLYEKAIQFYSSAYEISKNYKKYIYSFKKNKTNDSDEAGHIGDDDDEVNSACKKSLTKLANVHNEMATYYNKQLIKPGIKFFKFSV</sequence>
<dbReference type="KEGG" id="hro:HELRODRAFT_173207"/>
<reference evidence="4" key="1">
    <citation type="submission" date="2012-12" db="EMBL/GenBank/DDBJ databases">
        <authorList>
            <person name="Hellsten U."/>
            <person name="Grimwood J."/>
            <person name="Chapman J.A."/>
            <person name="Shapiro H."/>
            <person name="Aerts A."/>
            <person name="Otillar R.P."/>
            <person name="Terry A.Y."/>
            <person name="Boore J.L."/>
            <person name="Simakov O."/>
            <person name="Marletaz F."/>
            <person name="Cho S.-J."/>
            <person name="Edsinger-Gonzales E."/>
            <person name="Havlak P."/>
            <person name="Kuo D.-H."/>
            <person name="Larsson T."/>
            <person name="Lv J."/>
            <person name="Arendt D."/>
            <person name="Savage R."/>
            <person name="Osoegawa K."/>
            <person name="de Jong P."/>
            <person name="Lindberg D.R."/>
            <person name="Seaver E.C."/>
            <person name="Weisblat D.A."/>
            <person name="Putnam N.H."/>
            <person name="Grigoriev I.V."/>
            <person name="Rokhsar D.S."/>
        </authorList>
    </citation>
    <scope>NUCLEOTIDE SEQUENCE</scope>
</reference>
<dbReference type="Proteomes" id="UP000015101">
    <property type="component" value="Unassembled WGS sequence"/>
</dbReference>
<gene>
    <name evidence="3" type="primary">20204454</name>
    <name evidence="2" type="ORF">HELRODRAFT_173207</name>
</gene>
<protein>
    <submittedName>
        <fullName evidence="2 3">Uncharacterized protein</fullName>
    </submittedName>
</protein>
<keyword evidence="4" id="KW-1185">Reference proteome</keyword>
<reference evidence="2 4" key="2">
    <citation type="journal article" date="2013" name="Nature">
        <title>Insights into bilaterian evolution from three spiralian genomes.</title>
        <authorList>
            <person name="Simakov O."/>
            <person name="Marletaz F."/>
            <person name="Cho S.J."/>
            <person name="Edsinger-Gonzales E."/>
            <person name="Havlak P."/>
            <person name="Hellsten U."/>
            <person name="Kuo D.H."/>
            <person name="Larsson T."/>
            <person name="Lv J."/>
            <person name="Arendt D."/>
            <person name="Savage R."/>
            <person name="Osoegawa K."/>
            <person name="de Jong P."/>
            <person name="Grimwood J."/>
            <person name="Chapman J.A."/>
            <person name="Shapiro H."/>
            <person name="Aerts A."/>
            <person name="Otillar R.P."/>
            <person name="Terry A.Y."/>
            <person name="Boore J.L."/>
            <person name="Grigoriev I.V."/>
            <person name="Lindberg D.R."/>
            <person name="Seaver E.C."/>
            <person name="Weisblat D.A."/>
            <person name="Putnam N.H."/>
            <person name="Rokhsar D.S."/>
        </authorList>
    </citation>
    <scope>NUCLEOTIDE SEQUENCE</scope>
</reference>
<evidence type="ECO:0000313" key="2">
    <source>
        <dbReference type="EMBL" id="ESO04119.1"/>
    </source>
</evidence>
<feature type="compositionally biased region" description="Polar residues" evidence="1">
    <location>
        <begin position="200"/>
        <end position="220"/>
    </location>
</feature>
<feature type="region of interest" description="Disordered" evidence="1">
    <location>
        <begin position="197"/>
        <end position="220"/>
    </location>
</feature>
<dbReference type="EMBL" id="AMQM01004476">
    <property type="status" value="NOT_ANNOTATED_CDS"/>
    <property type="molecule type" value="Genomic_DNA"/>
</dbReference>
<dbReference type="GeneID" id="20204454"/>